<dbReference type="InterPro" id="IPR011029">
    <property type="entry name" value="DEATH-like_dom_sf"/>
</dbReference>
<evidence type="ECO:0000256" key="10">
    <source>
        <dbReference type="SAM" id="Phobius"/>
    </source>
</evidence>
<keyword evidence="3 11" id="KW-0732">Signal</keyword>
<keyword evidence="7" id="KW-0675">Receptor</keyword>
<sequence>MANGLPVVLLLLLLVILLAKVESPPLQSSCGDGEYYHSGICCKNCPAGTHVDEPCNTPHTLGHCAACTEGEDYTAHENGLDTCLLCDECKSGTTMVKPCTVKSNAECRCNDGYYCPPDCEECLKCKTMCPEGQVTVQNCNATADMECGPPPTGASHVEYMPILYIALCAVFITVIGIGLFCKKYCVSCSKEEKSVNNYLNADSTDDLLPSRKNSNTDALPTEIQEVHPSLVDPASVSSYSVLPGSINLSLSHTKEASGAAPLLHLTDKPVSCNVQSNVQPSNTECSAVTKPSYDELSEICEELTNKVLVRDWTTLMRNAGLSDNEIDIIIHDYPSDAREQKHRMVKTLCDRFGPENALCKLLNGLQQVKLTHIYENLRNELLIKNIKIVEDKGRCLYFVKNAEQNL</sequence>
<dbReference type="Gene3D" id="1.10.533.10">
    <property type="entry name" value="Death Domain, Fas"/>
    <property type="match status" value="1"/>
</dbReference>
<evidence type="ECO:0000313" key="15">
    <source>
        <dbReference type="RefSeq" id="XP_015283023.1"/>
    </source>
</evidence>
<dbReference type="SMART" id="SM00005">
    <property type="entry name" value="DEATH"/>
    <property type="match status" value="1"/>
</dbReference>
<evidence type="ECO:0000256" key="3">
    <source>
        <dbReference type="ARBA" id="ARBA00022729"/>
    </source>
</evidence>
<comment type="subcellular location">
    <subcellularLocation>
        <location evidence="1">Membrane</location>
    </subcellularLocation>
</comment>
<keyword evidence="5 10" id="KW-0472">Membrane</keyword>
<name>A0ABM1LAN6_GEKJA</name>
<protein>
    <submittedName>
        <fullName evidence="15">Tumor necrosis factor receptor superfamily member 10A-like</fullName>
    </submittedName>
</protein>
<feature type="disulfide bond" evidence="9">
    <location>
        <begin position="89"/>
        <end position="107"/>
    </location>
</feature>
<dbReference type="PROSITE" id="PS50017">
    <property type="entry name" value="DEATH_DOMAIN"/>
    <property type="match status" value="1"/>
</dbReference>
<organism evidence="14 15">
    <name type="scientific">Gekko japonicus</name>
    <name type="common">Schlegel's Japanese gecko</name>
    <dbReference type="NCBI Taxonomy" id="146911"/>
    <lineage>
        <taxon>Eukaryota</taxon>
        <taxon>Metazoa</taxon>
        <taxon>Chordata</taxon>
        <taxon>Craniata</taxon>
        <taxon>Vertebrata</taxon>
        <taxon>Euteleostomi</taxon>
        <taxon>Lepidosauria</taxon>
        <taxon>Squamata</taxon>
        <taxon>Bifurcata</taxon>
        <taxon>Gekkota</taxon>
        <taxon>Gekkonidae</taxon>
        <taxon>Gekkoninae</taxon>
        <taxon>Gekko</taxon>
    </lineage>
</organism>
<feature type="domain" description="Death" evidence="12">
    <location>
        <begin position="311"/>
        <end position="381"/>
    </location>
</feature>
<keyword evidence="8" id="KW-0325">Glycoprotein</keyword>
<feature type="domain" description="TNFR-Cys" evidence="13">
    <location>
        <begin position="108"/>
        <end position="147"/>
    </location>
</feature>
<reference evidence="15" key="1">
    <citation type="submission" date="2025-08" db="UniProtKB">
        <authorList>
            <consortium name="RefSeq"/>
        </authorList>
    </citation>
    <scope>IDENTIFICATION</scope>
</reference>
<evidence type="ECO:0000256" key="5">
    <source>
        <dbReference type="ARBA" id="ARBA00023136"/>
    </source>
</evidence>
<gene>
    <name evidence="15" type="primary">LOC107124146</name>
</gene>
<comment type="caution">
    <text evidence="9">Lacks conserved residue(s) required for the propagation of feature annotation.</text>
</comment>
<dbReference type="CDD" id="cd01670">
    <property type="entry name" value="Death"/>
    <property type="match status" value="1"/>
</dbReference>
<dbReference type="Pfam" id="PF00531">
    <property type="entry name" value="Death"/>
    <property type="match status" value="1"/>
</dbReference>
<dbReference type="Proteomes" id="UP000694871">
    <property type="component" value="Unplaced"/>
</dbReference>
<evidence type="ECO:0000256" key="6">
    <source>
        <dbReference type="ARBA" id="ARBA00023157"/>
    </source>
</evidence>
<evidence type="ECO:0000259" key="13">
    <source>
        <dbReference type="PROSITE" id="PS50050"/>
    </source>
</evidence>
<dbReference type="InterPro" id="IPR001368">
    <property type="entry name" value="TNFR/NGFR_Cys_rich_reg"/>
</dbReference>
<feature type="transmembrane region" description="Helical" evidence="10">
    <location>
        <begin position="159"/>
        <end position="181"/>
    </location>
</feature>
<dbReference type="Gene3D" id="2.10.50.10">
    <property type="entry name" value="Tumor Necrosis Factor Receptor, subunit A, domain 2"/>
    <property type="match status" value="3"/>
</dbReference>
<keyword evidence="10" id="KW-0812">Transmembrane</keyword>
<feature type="domain" description="TNFR-Cys" evidence="13">
    <location>
        <begin position="66"/>
        <end position="107"/>
    </location>
</feature>
<feature type="repeat" description="TNFR-Cys" evidence="9">
    <location>
        <begin position="66"/>
        <end position="107"/>
    </location>
</feature>
<accession>A0ABM1LAN6</accession>
<feature type="signal peptide" evidence="11">
    <location>
        <begin position="1"/>
        <end position="23"/>
    </location>
</feature>
<feature type="disulfide bond" evidence="9">
    <location>
        <begin position="86"/>
        <end position="99"/>
    </location>
</feature>
<feature type="chain" id="PRO_5045194494" evidence="11">
    <location>
        <begin position="24"/>
        <end position="406"/>
    </location>
</feature>
<keyword evidence="2" id="KW-0053">Apoptosis</keyword>
<feature type="repeat" description="TNFR-Cys" evidence="9">
    <location>
        <begin position="108"/>
        <end position="147"/>
    </location>
</feature>
<evidence type="ECO:0000256" key="9">
    <source>
        <dbReference type="PROSITE-ProRule" id="PRU00206"/>
    </source>
</evidence>
<keyword evidence="10" id="KW-1133">Transmembrane helix</keyword>
<proteinExistence type="predicted"/>
<dbReference type="SUPFAM" id="SSF47986">
    <property type="entry name" value="DEATH domain"/>
    <property type="match status" value="1"/>
</dbReference>
<evidence type="ECO:0000256" key="1">
    <source>
        <dbReference type="ARBA" id="ARBA00004370"/>
    </source>
</evidence>
<evidence type="ECO:0000256" key="11">
    <source>
        <dbReference type="SAM" id="SignalP"/>
    </source>
</evidence>
<dbReference type="InterPro" id="IPR052491">
    <property type="entry name" value="TNFRSF10"/>
</dbReference>
<dbReference type="PANTHER" id="PTHR46330">
    <property type="entry name" value="TUMOR NECROSIS FACTOR RECEPTOR SUPERFAMILY MEMBER 10B"/>
    <property type="match status" value="1"/>
</dbReference>
<evidence type="ECO:0000259" key="12">
    <source>
        <dbReference type="PROSITE" id="PS50017"/>
    </source>
</evidence>
<dbReference type="RefSeq" id="XP_015283023.1">
    <property type="nucleotide sequence ID" value="XM_015427537.1"/>
</dbReference>
<evidence type="ECO:0000256" key="7">
    <source>
        <dbReference type="ARBA" id="ARBA00023170"/>
    </source>
</evidence>
<evidence type="ECO:0000256" key="8">
    <source>
        <dbReference type="ARBA" id="ARBA00023180"/>
    </source>
</evidence>
<evidence type="ECO:0000313" key="14">
    <source>
        <dbReference type="Proteomes" id="UP000694871"/>
    </source>
</evidence>
<dbReference type="SUPFAM" id="SSF57586">
    <property type="entry name" value="TNF receptor-like"/>
    <property type="match status" value="2"/>
</dbReference>
<dbReference type="PROSITE" id="PS50050">
    <property type="entry name" value="TNFR_NGFR_2"/>
    <property type="match status" value="2"/>
</dbReference>
<dbReference type="Pfam" id="PF00020">
    <property type="entry name" value="TNFR_c6"/>
    <property type="match status" value="2"/>
</dbReference>
<dbReference type="PANTHER" id="PTHR46330:SF16">
    <property type="entry name" value="TUMOR NECROSIS FACTOR RECEPTOR SUPERFAMILY MEMBER 22"/>
    <property type="match status" value="1"/>
</dbReference>
<dbReference type="InterPro" id="IPR000488">
    <property type="entry name" value="Death_dom"/>
</dbReference>
<dbReference type="GeneID" id="107124146"/>
<keyword evidence="4" id="KW-0677">Repeat</keyword>
<keyword evidence="6 9" id="KW-1015">Disulfide bond</keyword>
<feature type="disulfide bond" evidence="9">
    <location>
        <begin position="129"/>
        <end position="147"/>
    </location>
</feature>
<evidence type="ECO:0000256" key="4">
    <source>
        <dbReference type="ARBA" id="ARBA00022737"/>
    </source>
</evidence>
<dbReference type="SMART" id="SM00208">
    <property type="entry name" value="TNFR"/>
    <property type="match status" value="3"/>
</dbReference>
<evidence type="ECO:0000256" key="2">
    <source>
        <dbReference type="ARBA" id="ARBA00022703"/>
    </source>
</evidence>
<keyword evidence="14" id="KW-1185">Reference proteome</keyword>